<sequence>MKYTQRYLLFRYSNYYPSGGLHDVDLAFDNFEEFENWYKENIDRLYGEYTELFDFEKREIIYEDKDTVDLDKVRELLKGDED</sequence>
<protein>
    <submittedName>
        <fullName evidence="1">Uncharacterized protein</fullName>
    </submittedName>
</protein>
<dbReference type="Proteomes" id="UP000260425">
    <property type="component" value="Segment"/>
</dbReference>
<accession>A0A345MJZ2</accession>
<organism evidence="1 2">
    <name type="scientific">Bacillus phage BSP38</name>
    <dbReference type="NCBI Taxonomy" id="2283013"/>
    <lineage>
        <taxon>Viruses</taxon>
        <taxon>Duplodnaviria</taxon>
        <taxon>Heunggongvirae</taxon>
        <taxon>Uroviricota</taxon>
        <taxon>Caudoviricetes</taxon>
        <taxon>Herelleviridae</taxon>
        <taxon>Bastillevirinae</taxon>
        <taxon>Jeonjuvirus</taxon>
        <taxon>Jeonjuvirus BSP38</taxon>
    </lineage>
</organism>
<dbReference type="EMBL" id="MH606185">
    <property type="protein sequence ID" value="AXH71174.1"/>
    <property type="molecule type" value="Genomic_DNA"/>
</dbReference>
<keyword evidence="2" id="KW-1185">Reference proteome</keyword>
<reference evidence="1 2" key="1">
    <citation type="submission" date="2018-07" db="EMBL/GenBank/DDBJ databases">
        <title>Complete nucleotide sequence of Bacillus phage BSP38.</title>
        <authorList>
            <person name="Ghosh K."/>
            <person name="Kim K.-P."/>
        </authorList>
    </citation>
    <scope>NUCLEOTIDE SEQUENCE [LARGE SCALE GENOMIC DNA]</scope>
</reference>
<evidence type="ECO:0000313" key="2">
    <source>
        <dbReference type="Proteomes" id="UP000260425"/>
    </source>
</evidence>
<proteinExistence type="predicted"/>
<gene>
    <name evidence="1" type="ORF">BSP38_132</name>
</gene>
<evidence type="ECO:0000313" key="1">
    <source>
        <dbReference type="EMBL" id="AXH71174.1"/>
    </source>
</evidence>
<name>A0A345MJZ2_BPBSP</name>
<organismHost>
    <name type="scientific">Bacillus subtilis</name>
    <dbReference type="NCBI Taxonomy" id="1423"/>
</organismHost>